<dbReference type="Gene3D" id="3.10.10.10">
    <property type="entry name" value="HIV Type 1 Reverse Transcriptase, subunit A, domain 1"/>
    <property type="match status" value="1"/>
</dbReference>
<comment type="caution">
    <text evidence="1">The sequence shown here is derived from an EMBL/GenBank/DDBJ whole genome shotgun (WGS) entry which is preliminary data.</text>
</comment>
<organism evidence="1">
    <name type="scientific">Sesamum radiatum</name>
    <name type="common">Black benniseed</name>
    <dbReference type="NCBI Taxonomy" id="300843"/>
    <lineage>
        <taxon>Eukaryota</taxon>
        <taxon>Viridiplantae</taxon>
        <taxon>Streptophyta</taxon>
        <taxon>Embryophyta</taxon>
        <taxon>Tracheophyta</taxon>
        <taxon>Spermatophyta</taxon>
        <taxon>Magnoliopsida</taxon>
        <taxon>eudicotyledons</taxon>
        <taxon>Gunneridae</taxon>
        <taxon>Pentapetalae</taxon>
        <taxon>asterids</taxon>
        <taxon>lamiids</taxon>
        <taxon>Lamiales</taxon>
        <taxon>Pedaliaceae</taxon>
        <taxon>Sesamum</taxon>
    </lineage>
</organism>
<dbReference type="SUPFAM" id="SSF56672">
    <property type="entry name" value="DNA/RNA polymerases"/>
    <property type="match status" value="1"/>
</dbReference>
<dbReference type="PANTHER" id="PTHR15503">
    <property type="entry name" value="LDOC1 RELATED"/>
    <property type="match status" value="1"/>
</dbReference>
<dbReference type="InterPro" id="IPR032567">
    <property type="entry name" value="RTL1-rel"/>
</dbReference>
<evidence type="ECO:0000313" key="1">
    <source>
        <dbReference type="EMBL" id="KAL0378937.1"/>
    </source>
</evidence>
<reference evidence="1" key="1">
    <citation type="submission" date="2020-06" db="EMBL/GenBank/DDBJ databases">
        <authorList>
            <person name="Li T."/>
            <person name="Hu X."/>
            <person name="Zhang T."/>
            <person name="Song X."/>
            <person name="Zhang H."/>
            <person name="Dai N."/>
            <person name="Sheng W."/>
            <person name="Hou X."/>
            <person name="Wei L."/>
        </authorList>
    </citation>
    <scope>NUCLEOTIDE SEQUENCE</scope>
    <source>
        <strain evidence="1">G02</strain>
        <tissue evidence="1">Leaf</tissue>
    </source>
</reference>
<protein>
    <submittedName>
        <fullName evidence="1">Uncharacterized protein</fullName>
    </submittedName>
</protein>
<accession>A0AAW2RFE1</accession>
<dbReference type="EMBL" id="JACGWJ010000013">
    <property type="protein sequence ID" value="KAL0378937.1"/>
    <property type="molecule type" value="Genomic_DNA"/>
</dbReference>
<gene>
    <name evidence="1" type="ORF">Sradi_3199200</name>
</gene>
<sequence>MDDFKLILGLDFLRDTYHSVCRMFDSLMMMGAKPCVIPTLAGRTGERNLSAMQFEKGCKRSEPSYLCTIRFDEIEEASGPIPGVIKKLLKEFEDVMSDELPRKLPPKRAVDHEIELVPSTKPPARAPYRMTQPELVELRKQLKDMLEGGIIKPAKSTGSRPCFRRGRALRNVLLLSGANKIIVKISISIPLVWLDDRKPGEVFYKNRLGWHGRRREGDEADFGQGLARRA</sequence>
<dbReference type="InterPro" id="IPR043502">
    <property type="entry name" value="DNA/RNA_pol_sf"/>
</dbReference>
<proteinExistence type="predicted"/>
<reference evidence="1" key="2">
    <citation type="journal article" date="2024" name="Plant">
        <title>Genomic evolution and insights into agronomic trait innovations of Sesamum species.</title>
        <authorList>
            <person name="Miao H."/>
            <person name="Wang L."/>
            <person name="Qu L."/>
            <person name="Liu H."/>
            <person name="Sun Y."/>
            <person name="Le M."/>
            <person name="Wang Q."/>
            <person name="Wei S."/>
            <person name="Zheng Y."/>
            <person name="Lin W."/>
            <person name="Duan Y."/>
            <person name="Cao H."/>
            <person name="Xiong S."/>
            <person name="Wang X."/>
            <person name="Wei L."/>
            <person name="Li C."/>
            <person name="Ma Q."/>
            <person name="Ju M."/>
            <person name="Zhao R."/>
            <person name="Li G."/>
            <person name="Mu C."/>
            <person name="Tian Q."/>
            <person name="Mei H."/>
            <person name="Zhang T."/>
            <person name="Gao T."/>
            <person name="Zhang H."/>
        </authorList>
    </citation>
    <scope>NUCLEOTIDE SEQUENCE</scope>
    <source>
        <strain evidence="1">G02</strain>
    </source>
</reference>
<dbReference type="AlphaFoldDB" id="A0AAW2RFE1"/>
<name>A0AAW2RFE1_SESRA</name>
<dbReference type="PANTHER" id="PTHR15503:SF45">
    <property type="entry name" value="RNA-DIRECTED DNA POLYMERASE HOMOLOG"/>
    <property type="match status" value="1"/>
</dbReference>